<feature type="transmembrane region" description="Helical" evidence="7">
    <location>
        <begin position="43"/>
        <end position="65"/>
    </location>
</feature>
<evidence type="ECO:0000313" key="9">
    <source>
        <dbReference type="Proteomes" id="UP000504635"/>
    </source>
</evidence>
<feature type="transmembrane region" description="Helical" evidence="7">
    <location>
        <begin position="85"/>
        <end position="102"/>
    </location>
</feature>
<feature type="transmembrane region" description="Helical" evidence="7">
    <location>
        <begin position="312"/>
        <end position="334"/>
    </location>
</feature>
<keyword evidence="6 7" id="KW-0472">Membrane</keyword>
<dbReference type="GeneID" id="115883255"/>
<evidence type="ECO:0000256" key="4">
    <source>
        <dbReference type="ARBA" id="ARBA00022692"/>
    </source>
</evidence>
<dbReference type="InParanoid" id="A0A6J2Y2E5"/>
<feature type="transmembrane region" description="Helical" evidence="7">
    <location>
        <begin position="174"/>
        <end position="191"/>
    </location>
</feature>
<dbReference type="Pfam" id="PF00083">
    <property type="entry name" value="Sugar_tr"/>
    <property type="match status" value="1"/>
</dbReference>
<dbReference type="InterPro" id="IPR020846">
    <property type="entry name" value="MFS_dom"/>
</dbReference>
<gene>
    <name evidence="10" type="primary">LOC115883255</name>
</gene>
<keyword evidence="5 7" id="KW-1133">Transmembrane helix</keyword>
<organism evidence="9 10">
    <name type="scientific">Sitophilus oryzae</name>
    <name type="common">Rice weevil</name>
    <name type="synonym">Curculio oryzae</name>
    <dbReference type="NCBI Taxonomy" id="7048"/>
    <lineage>
        <taxon>Eukaryota</taxon>
        <taxon>Metazoa</taxon>
        <taxon>Ecdysozoa</taxon>
        <taxon>Arthropoda</taxon>
        <taxon>Hexapoda</taxon>
        <taxon>Insecta</taxon>
        <taxon>Pterygota</taxon>
        <taxon>Neoptera</taxon>
        <taxon>Endopterygota</taxon>
        <taxon>Coleoptera</taxon>
        <taxon>Polyphaga</taxon>
        <taxon>Cucujiformia</taxon>
        <taxon>Curculionidae</taxon>
        <taxon>Dryophthorinae</taxon>
        <taxon>Sitophilus</taxon>
    </lineage>
</organism>
<comment type="similarity">
    <text evidence="2">Belongs to the major facilitator superfamily.</text>
</comment>
<evidence type="ECO:0000256" key="7">
    <source>
        <dbReference type="SAM" id="Phobius"/>
    </source>
</evidence>
<sequence length="389" mass="44008">MFNSASGVFVDIEIERDPETDDAGHGDFETAINFARFGKFQKILLAISGLIYATCAISSTTLSFVLPSAQCDFRLTSVDKGKLSAMPLVGMLFGCCLWGSLADSHGRKVAIILSLLLDFLSGLISSFVTDFNLFLACRFFNGFGIIGATSIIFSYLGEFISIKDRDRILGKLEIFWNIGIIILPGVAWSLLGKKTIEIIEDGGSFSPWRTFVLICSLPSLFSAVLLYFLPETPKYLISKKMYEKARLVFQKIYTFNTGDDGDNFPVHHLQEEDNNNKMEQKHKNEKKNFWKDSLSKLHDLIETLRSHQYLRYLGITCFADFGLMASYYTLVLWFPEIFERFDSIGMKHSNNTRGVCAISQTHIQPSKHHDSECDPFIENKVFSTLLYIP</sequence>
<dbReference type="PANTHER" id="PTHR23511">
    <property type="entry name" value="SYNAPTIC VESICLE GLYCOPROTEIN 2"/>
    <property type="match status" value="1"/>
</dbReference>
<dbReference type="InterPro" id="IPR005828">
    <property type="entry name" value="MFS_sugar_transport-like"/>
</dbReference>
<evidence type="ECO:0000256" key="3">
    <source>
        <dbReference type="ARBA" id="ARBA00022448"/>
    </source>
</evidence>
<feature type="transmembrane region" description="Helical" evidence="7">
    <location>
        <begin position="109"/>
        <end position="128"/>
    </location>
</feature>
<dbReference type="GO" id="GO:0022857">
    <property type="term" value="F:transmembrane transporter activity"/>
    <property type="evidence" value="ECO:0007669"/>
    <property type="project" value="InterPro"/>
</dbReference>
<keyword evidence="4 7" id="KW-0812">Transmembrane</keyword>
<dbReference type="PANTHER" id="PTHR23511:SF38">
    <property type="entry name" value="SYNAPTIC VESICLE 2-RELATED PROTEIN-LIKE PROTEIN"/>
    <property type="match status" value="1"/>
</dbReference>
<dbReference type="Proteomes" id="UP000504635">
    <property type="component" value="Unplaced"/>
</dbReference>
<dbReference type="RefSeq" id="XP_030757451.1">
    <property type="nucleotide sequence ID" value="XM_030901591.1"/>
</dbReference>
<dbReference type="InterPro" id="IPR036259">
    <property type="entry name" value="MFS_trans_sf"/>
</dbReference>
<dbReference type="KEGG" id="soy:115883255"/>
<evidence type="ECO:0000313" key="10">
    <source>
        <dbReference type="RefSeq" id="XP_030757451.1"/>
    </source>
</evidence>
<dbReference type="OrthoDB" id="3936150at2759"/>
<feature type="transmembrane region" description="Helical" evidence="7">
    <location>
        <begin position="140"/>
        <end position="162"/>
    </location>
</feature>
<name>A0A6J2Y2E5_SITOR</name>
<feature type="transmembrane region" description="Helical" evidence="7">
    <location>
        <begin position="211"/>
        <end position="229"/>
    </location>
</feature>
<accession>A0A6J2Y2E5</accession>
<evidence type="ECO:0000259" key="8">
    <source>
        <dbReference type="PROSITE" id="PS50850"/>
    </source>
</evidence>
<comment type="subcellular location">
    <subcellularLocation>
        <location evidence="1">Membrane</location>
        <topology evidence="1">Multi-pass membrane protein</topology>
    </subcellularLocation>
</comment>
<protein>
    <submittedName>
        <fullName evidence="10">Synaptic vesicle glycoprotein 2B-like</fullName>
    </submittedName>
</protein>
<dbReference type="SUPFAM" id="SSF103473">
    <property type="entry name" value="MFS general substrate transporter"/>
    <property type="match status" value="1"/>
</dbReference>
<feature type="domain" description="Major facilitator superfamily (MFS) profile" evidence="8">
    <location>
        <begin position="44"/>
        <end position="389"/>
    </location>
</feature>
<dbReference type="AlphaFoldDB" id="A0A6J2Y2E5"/>
<evidence type="ECO:0000256" key="5">
    <source>
        <dbReference type="ARBA" id="ARBA00022989"/>
    </source>
</evidence>
<evidence type="ECO:0000256" key="1">
    <source>
        <dbReference type="ARBA" id="ARBA00004141"/>
    </source>
</evidence>
<keyword evidence="9" id="KW-1185">Reference proteome</keyword>
<evidence type="ECO:0000256" key="2">
    <source>
        <dbReference type="ARBA" id="ARBA00008335"/>
    </source>
</evidence>
<reference evidence="10" key="1">
    <citation type="submission" date="2025-08" db="UniProtKB">
        <authorList>
            <consortium name="RefSeq"/>
        </authorList>
    </citation>
    <scope>IDENTIFICATION</scope>
    <source>
        <tissue evidence="10">Gonads</tissue>
    </source>
</reference>
<evidence type="ECO:0000256" key="6">
    <source>
        <dbReference type="ARBA" id="ARBA00023136"/>
    </source>
</evidence>
<proteinExistence type="inferred from homology"/>
<dbReference type="PROSITE" id="PS50850">
    <property type="entry name" value="MFS"/>
    <property type="match status" value="1"/>
</dbReference>
<dbReference type="Gene3D" id="1.20.1250.20">
    <property type="entry name" value="MFS general substrate transporter like domains"/>
    <property type="match status" value="1"/>
</dbReference>
<keyword evidence="3" id="KW-0813">Transport</keyword>
<dbReference type="GO" id="GO:0016020">
    <property type="term" value="C:membrane"/>
    <property type="evidence" value="ECO:0007669"/>
    <property type="project" value="UniProtKB-SubCell"/>
</dbReference>